<evidence type="ECO:0000313" key="2">
    <source>
        <dbReference type="EMBL" id="GBC98246.1"/>
    </source>
</evidence>
<keyword evidence="2" id="KW-0378">Hydrolase</keyword>
<dbReference type="EC" id="3.4.21.53" evidence="2"/>
<keyword evidence="2" id="KW-0645">Protease</keyword>
<accession>A0A2H5XAM8</accession>
<reference evidence="3" key="1">
    <citation type="submission" date="2017-09" db="EMBL/GenBank/DDBJ databases">
        <title>Metaegenomics of thermophilic ammonia-oxidizing enrichment culture.</title>
        <authorList>
            <person name="Kato S."/>
            <person name="Suzuki K."/>
        </authorList>
    </citation>
    <scope>NUCLEOTIDE SEQUENCE [LARGE SCALE GENOMIC DNA]</scope>
</reference>
<comment type="caution">
    <text evidence="2">The sequence shown here is derived from an EMBL/GenBank/DDBJ whole genome shotgun (WGS) entry which is preliminary data.</text>
</comment>
<dbReference type="PANTHER" id="PTHR46732">
    <property type="entry name" value="ATP-DEPENDENT PROTEASE LA (LON) DOMAIN PROTEIN"/>
    <property type="match status" value="1"/>
</dbReference>
<dbReference type="InterPro" id="IPR015947">
    <property type="entry name" value="PUA-like_sf"/>
</dbReference>
<dbReference type="SMART" id="SM00464">
    <property type="entry name" value="LON"/>
    <property type="match status" value="1"/>
</dbReference>
<dbReference type="InterPro" id="IPR003111">
    <property type="entry name" value="Lon_prtase_N"/>
</dbReference>
<gene>
    <name evidence="2" type="primary">lon2</name>
    <name evidence="2" type="ORF">HRbin17_00746</name>
</gene>
<evidence type="ECO:0000259" key="1">
    <source>
        <dbReference type="PROSITE" id="PS51787"/>
    </source>
</evidence>
<dbReference type="Gene3D" id="2.30.130.40">
    <property type="entry name" value="LON domain-like"/>
    <property type="match status" value="1"/>
</dbReference>
<feature type="domain" description="Lon N-terminal" evidence="1">
    <location>
        <begin position="5"/>
        <end position="197"/>
    </location>
</feature>
<dbReference type="Gene3D" id="1.20.58.1480">
    <property type="match status" value="1"/>
</dbReference>
<dbReference type="PROSITE" id="PS51787">
    <property type="entry name" value="LON_N"/>
    <property type="match status" value="1"/>
</dbReference>
<sequence>MRRELPLLPLHTVLFPGAKLPLQIFEQRFVQLVTASIEDDRRLGVVLTRQRREGGGLAEPYAVGTIARIVHWDQAPDGHLTLMVQGEQRFRIVEIVQHDPFCVAQVEVLPNRFGALSPDLTRIANHLAALLYRYIELKTVAEQMSSADMMLPTDLTALGFRVGALLDVPLHEKQQLLETDDVTELLRSEVTILQREVRRLQRTAFWNEFLRTARARARAVPPEWAVWN</sequence>
<dbReference type="Proteomes" id="UP000236173">
    <property type="component" value="Unassembled WGS sequence"/>
</dbReference>
<organism evidence="2 3">
    <name type="scientific">Candidatus Fervidibacter japonicus</name>
    <dbReference type="NCBI Taxonomy" id="2035412"/>
    <lineage>
        <taxon>Bacteria</taxon>
        <taxon>Candidatus Fervidibacterota</taxon>
        <taxon>Candidatus Fervidibacter</taxon>
    </lineage>
</organism>
<evidence type="ECO:0000313" key="3">
    <source>
        <dbReference type="Proteomes" id="UP000236173"/>
    </source>
</evidence>
<name>A0A2H5XAM8_9BACT</name>
<proteinExistence type="predicted"/>
<dbReference type="InterPro" id="IPR046336">
    <property type="entry name" value="Lon_prtase_N_sf"/>
</dbReference>
<dbReference type="PANTHER" id="PTHR46732:SF8">
    <property type="entry name" value="ATP-DEPENDENT PROTEASE LA (LON) DOMAIN PROTEIN"/>
    <property type="match status" value="1"/>
</dbReference>
<dbReference type="GO" id="GO:0006508">
    <property type="term" value="P:proteolysis"/>
    <property type="evidence" value="ECO:0007669"/>
    <property type="project" value="UniProtKB-KW"/>
</dbReference>
<dbReference type="EMBL" id="BEHT01000008">
    <property type="protein sequence ID" value="GBC98246.1"/>
    <property type="molecule type" value="Genomic_DNA"/>
</dbReference>
<dbReference type="SUPFAM" id="SSF88697">
    <property type="entry name" value="PUA domain-like"/>
    <property type="match status" value="1"/>
</dbReference>
<dbReference type="AlphaFoldDB" id="A0A2H5XAM8"/>
<dbReference type="Pfam" id="PF02190">
    <property type="entry name" value="LON_substr_bdg"/>
    <property type="match status" value="1"/>
</dbReference>
<dbReference type="GO" id="GO:0004252">
    <property type="term" value="F:serine-type endopeptidase activity"/>
    <property type="evidence" value="ECO:0007669"/>
    <property type="project" value="UniProtKB-EC"/>
</dbReference>
<protein>
    <submittedName>
        <fullName evidence="2">Lon protease 2</fullName>
        <ecNumber evidence="2">3.4.21.53</ecNumber>
    </submittedName>
</protein>